<dbReference type="GO" id="GO:0006606">
    <property type="term" value="P:protein import into nucleus"/>
    <property type="evidence" value="ECO:0007669"/>
    <property type="project" value="TreeGrafter"/>
</dbReference>
<evidence type="ECO:0000256" key="3">
    <source>
        <dbReference type="ARBA" id="ARBA00011422"/>
    </source>
</evidence>
<dbReference type="PANTHER" id="PTHR12363:SF33">
    <property type="entry name" value="IMPORTIN-13"/>
    <property type="match status" value="1"/>
</dbReference>
<keyword evidence="6" id="KW-0677">Repeat</keyword>
<comment type="subcellular location">
    <subcellularLocation>
        <location evidence="1">Nucleus</location>
    </subcellularLocation>
</comment>
<name>A0A6B0VG86_IXORI</name>
<dbReference type="InterPro" id="IPR040520">
    <property type="entry name" value="Importin_rep_3"/>
</dbReference>
<dbReference type="Pfam" id="PF24140">
    <property type="entry name" value="TPR_TNPO3_IPO13_3rd"/>
    <property type="match status" value="1"/>
</dbReference>
<evidence type="ECO:0000259" key="9">
    <source>
        <dbReference type="PROSITE" id="PS50166"/>
    </source>
</evidence>
<comment type="similarity">
    <text evidence="2">Belongs to the importin beta family.</text>
</comment>
<dbReference type="InterPro" id="IPR001494">
    <property type="entry name" value="Importin-beta_N"/>
</dbReference>
<dbReference type="Pfam" id="PF18806">
    <property type="entry name" value="Importin_rep_3"/>
    <property type="match status" value="1"/>
</dbReference>
<evidence type="ECO:0000256" key="1">
    <source>
        <dbReference type="ARBA" id="ARBA00004123"/>
    </source>
</evidence>
<dbReference type="GO" id="GO:0031267">
    <property type="term" value="F:small GTPase binding"/>
    <property type="evidence" value="ECO:0007669"/>
    <property type="project" value="InterPro"/>
</dbReference>
<dbReference type="InterPro" id="IPR013598">
    <property type="entry name" value="Exportin-1/Importin-b-like"/>
</dbReference>
<evidence type="ECO:0000256" key="7">
    <source>
        <dbReference type="ARBA" id="ARBA00022927"/>
    </source>
</evidence>
<dbReference type="InterPro" id="IPR011989">
    <property type="entry name" value="ARM-like"/>
</dbReference>
<dbReference type="InterPro" id="IPR057942">
    <property type="entry name" value="TPR_TNPO3_IPO13_3rd"/>
</dbReference>
<dbReference type="InterPro" id="IPR051345">
    <property type="entry name" value="Importin_beta-like_NTR"/>
</dbReference>
<evidence type="ECO:0000256" key="6">
    <source>
        <dbReference type="ARBA" id="ARBA00022737"/>
    </source>
</evidence>
<accession>A0A6B0VG86</accession>
<organism evidence="10">
    <name type="scientific">Ixodes ricinus</name>
    <name type="common">Common tick</name>
    <name type="synonym">Acarus ricinus</name>
    <dbReference type="NCBI Taxonomy" id="34613"/>
    <lineage>
        <taxon>Eukaryota</taxon>
        <taxon>Metazoa</taxon>
        <taxon>Ecdysozoa</taxon>
        <taxon>Arthropoda</taxon>
        <taxon>Chelicerata</taxon>
        <taxon>Arachnida</taxon>
        <taxon>Acari</taxon>
        <taxon>Parasitiformes</taxon>
        <taxon>Ixodida</taxon>
        <taxon>Ixodoidea</taxon>
        <taxon>Ixodidae</taxon>
        <taxon>Ixodinae</taxon>
        <taxon>Ixodes</taxon>
    </lineage>
</organism>
<dbReference type="PANTHER" id="PTHR12363">
    <property type="entry name" value="TRANSPORTIN 3 AND IMPORTIN 13"/>
    <property type="match status" value="1"/>
</dbReference>
<dbReference type="Pfam" id="PF08389">
    <property type="entry name" value="Xpo1"/>
    <property type="match status" value="1"/>
</dbReference>
<reference evidence="10" key="1">
    <citation type="submission" date="2019-12" db="EMBL/GenBank/DDBJ databases">
        <title>An insight into the sialome of adult female Ixodes ricinus ticks feeding for 6 days.</title>
        <authorList>
            <person name="Perner J."/>
            <person name="Ribeiro J.M.C."/>
        </authorList>
    </citation>
    <scope>NUCLEOTIDE SEQUENCE</scope>
    <source>
        <strain evidence="10">Semi-engorged</strain>
        <tissue evidence="10">Salivary glands</tissue>
    </source>
</reference>
<dbReference type="GO" id="GO:0005737">
    <property type="term" value="C:cytoplasm"/>
    <property type="evidence" value="ECO:0007669"/>
    <property type="project" value="TreeGrafter"/>
</dbReference>
<dbReference type="Gene3D" id="1.25.10.10">
    <property type="entry name" value="Leucine-rich Repeat Variant"/>
    <property type="match status" value="1"/>
</dbReference>
<comment type="subunit">
    <text evidence="3">Interacts with UBC9, RAN, RBM8A, eIF-1A and PAX6.</text>
</comment>
<dbReference type="InterPro" id="IPR016024">
    <property type="entry name" value="ARM-type_fold"/>
</dbReference>
<keyword evidence="8" id="KW-0539">Nucleus</keyword>
<dbReference type="EMBL" id="GIFC01018721">
    <property type="protein sequence ID" value="MXV00805.1"/>
    <property type="molecule type" value="Transcribed_RNA"/>
</dbReference>
<dbReference type="GO" id="GO:0005634">
    <property type="term" value="C:nucleus"/>
    <property type="evidence" value="ECO:0007669"/>
    <property type="project" value="UniProtKB-SubCell"/>
</dbReference>
<dbReference type="Pfam" id="PF03810">
    <property type="entry name" value="IBN_N"/>
    <property type="match status" value="1"/>
</dbReference>
<feature type="domain" description="Importin N-terminal" evidence="9">
    <location>
        <begin position="46"/>
        <end position="92"/>
    </location>
</feature>
<dbReference type="AlphaFoldDB" id="A0A6B0VG86"/>
<protein>
    <recommendedName>
        <fullName evidence="4">Importin-13</fullName>
    </recommendedName>
</protein>
<evidence type="ECO:0000256" key="5">
    <source>
        <dbReference type="ARBA" id="ARBA00022448"/>
    </source>
</evidence>
<sequence>MVFTTELVEAALMQLYHNTDVAYADANRYLTSMQCSIEAWDIAWKLLDSDKPVEVQYFGANTLHTKISRHWHELPSNHYEELRKKLLQAIVRYSRGPKLILTKILVAMASFVIHVIPEFWSTAIPDLMSAIHPSVIVNVAPDHILDLLLELLAVIPEELQARERTSRGPSRLRLESASESVLQFLSRLVTLSPSVLHCYSSWSQLGFDSQRHLQLLPRLVQCIENPELCRSAAETLTNVATHPDAHRYPGFVMEVVSRIVGLEKTLAENLARGDRENSASIYSLLIEVGENHSHLLVESLLSKPEHKDNVLKLFRLVLQCSASPGHFPVDESWSRQALGFWYAVQDAVGAWEGPRGESLLLALHSLWQALLEAFLRKARLPLDDSTWSDEEKDSLRCYRQDISDSLMYCYNMLRESLLATLAAHMELASRALAREPAKEWPFAEACVFALQAVAECIGVEQERYVAPLLAEALPALQLHPRVVPTALSCLGAFGSWLQAHPSCLEATLPMLLRGLEDAHTAPAATLALKDISRDCSGALGPHGPHILAASQHALAGSILGSREKVRVMGLVGHILSSIGQDNARPWLSALVGPQLEALRLAVAEELSPTTKPVVLQQLRMLAALICGLATEEAPEGEEGAAASWVSLVELVFGEAGAIVTELAEKYCCDDQVVEALCECVRRGAANLGGSGAVKLLAVLVTLQSRCAHACILDASRSLLMVLAHPGQPPSSEEAARTALALLCQSTLDLVVASPQAFQEHTVILEAFFQMMYSIARKSTMLLVTDKMDLFPVFACAVATIALPERSTVKAAASFLAEFILHSRPIPALMTVINRSGELLVEQVLRVIAGGESPRSVLDPMADILLALTKKYFNETCHWATVLIRTPGFLSTRLTLEKKEHYLSLLLKERTNKRRIKEIVSELSLASRGLLGTEYAAQTFNSI</sequence>
<dbReference type="InterPro" id="IPR040709">
    <property type="entry name" value="Importin_rep_1"/>
</dbReference>
<proteinExistence type="inferred from homology"/>
<keyword evidence="5" id="KW-0813">Transport</keyword>
<dbReference type="SMART" id="SM00913">
    <property type="entry name" value="IBN_N"/>
    <property type="match status" value="1"/>
</dbReference>
<dbReference type="PROSITE" id="PS50166">
    <property type="entry name" value="IMPORTIN_B_NT"/>
    <property type="match status" value="1"/>
</dbReference>
<evidence type="ECO:0000256" key="2">
    <source>
        <dbReference type="ARBA" id="ARBA00007991"/>
    </source>
</evidence>
<dbReference type="SUPFAM" id="SSF48371">
    <property type="entry name" value="ARM repeat"/>
    <property type="match status" value="1"/>
</dbReference>
<evidence type="ECO:0000256" key="4">
    <source>
        <dbReference type="ARBA" id="ARBA00016020"/>
    </source>
</evidence>
<keyword evidence="7" id="KW-0653">Protein transport</keyword>
<dbReference type="Pfam" id="PF18773">
    <property type="entry name" value="Importin_rep"/>
    <property type="match status" value="1"/>
</dbReference>
<keyword evidence="10" id="KW-0675">Receptor</keyword>
<evidence type="ECO:0000256" key="8">
    <source>
        <dbReference type="ARBA" id="ARBA00023242"/>
    </source>
</evidence>
<evidence type="ECO:0000313" key="10">
    <source>
        <dbReference type="EMBL" id="MXV00805.1"/>
    </source>
</evidence>